<evidence type="ECO:0000313" key="2">
    <source>
        <dbReference type="Proteomes" id="UP001163835"/>
    </source>
</evidence>
<organism evidence="1 2">
    <name type="scientific">Lentinula aff. lateritia</name>
    <dbReference type="NCBI Taxonomy" id="2804960"/>
    <lineage>
        <taxon>Eukaryota</taxon>
        <taxon>Fungi</taxon>
        <taxon>Dikarya</taxon>
        <taxon>Basidiomycota</taxon>
        <taxon>Agaricomycotina</taxon>
        <taxon>Agaricomycetes</taxon>
        <taxon>Agaricomycetidae</taxon>
        <taxon>Agaricales</taxon>
        <taxon>Marasmiineae</taxon>
        <taxon>Omphalotaceae</taxon>
        <taxon>Lentinula</taxon>
    </lineage>
</organism>
<comment type="caution">
    <text evidence="1">The sequence shown here is derived from an EMBL/GenBank/DDBJ whole genome shotgun (WGS) entry which is preliminary data.</text>
</comment>
<dbReference type="Proteomes" id="UP001163835">
    <property type="component" value="Unassembled WGS sequence"/>
</dbReference>
<keyword evidence="2" id="KW-1185">Reference proteome</keyword>
<evidence type="ECO:0000313" key="1">
    <source>
        <dbReference type="EMBL" id="KAJ3804822.1"/>
    </source>
</evidence>
<gene>
    <name evidence="1" type="ORF">F5876DRAFT_70315</name>
</gene>
<accession>A0ACC1TJA6</accession>
<name>A0ACC1TJA6_9AGAR</name>
<protein>
    <submittedName>
        <fullName evidence="1">Uncharacterized protein</fullName>
    </submittedName>
</protein>
<sequence>MDSYSPTLLIHHLAAAGPAPRRPTLPRILPALHADSSASLLTCISAAPRADKTLPSRPVSNLRDYMPPSASRSSWSGMPFAQFERRLLYLDQPGDQPDVSELQAFLTSRIEEMNRRRQMLSLPIWKVPMNDLSLMRHVCKLWWGEDVKIPEVKKTGIGREVRYEIDYESMATAREMEEILLDKPLIEISTKDEQEEARKVEERRAAESKALMKYYSKRYGPYGIEKPVKISRKDRNEPSVFVEFWGHLGDVFGLSTGVKRRKSKSSRSGGPSRRRTRLGGRSQLRQNFERNYPGREGYREGFGRVYDGFARSHPLEVFIKDDRDLFNSTLFEDAKDAPKPVDPANSKGCKFRANSTNDPTKLLFYTPQAKKVIIGSQSYMHWANGSPRTFSNNGEPQSSTP</sequence>
<dbReference type="EMBL" id="MU795798">
    <property type="protein sequence ID" value="KAJ3804822.1"/>
    <property type="molecule type" value="Genomic_DNA"/>
</dbReference>
<reference evidence="1" key="1">
    <citation type="submission" date="2022-09" db="EMBL/GenBank/DDBJ databases">
        <title>A Global Phylogenomic Analysis of the Shiitake Genus Lentinula.</title>
        <authorList>
            <consortium name="DOE Joint Genome Institute"/>
            <person name="Sierra-Patev S."/>
            <person name="Min B."/>
            <person name="Naranjo-Ortiz M."/>
            <person name="Looney B."/>
            <person name="Konkel Z."/>
            <person name="Slot J.C."/>
            <person name="Sakamoto Y."/>
            <person name="Steenwyk J.L."/>
            <person name="Rokas A."/>
            <person name="Carro J."/>
            <person name="Camarero S."/>
            <person name="Ferreira P."/>
            <person name="Molpeceres G."/>
            <person name="Ruiz-Duenas F.J."/>
            <person name="Serrano A."/>
            <person name="Henrissat B."/>
            <person name="Drula E."/>
            <person name="Hughes K.W."/>
            <person name="Mata J.L."/>
            <person name="Ishikawa N.K."/>
            <person name="Vargas-Isla R."/>
            <person name="Ushijima S."/>
            <person name="Smith C.A."/>
            <person name="Ahrendt S."/>
            <person name="Andreopoulos W."/>
            <person name="He G."/>
            <person name="Labutti K."/>
            <person name="Lipzen A."/>
            <person name="Ng V."/>
            <person name="Riley R."/>
            <person name="Sandor L."/>
            <person name="Barry K."/>
            <person name="Martinez A.T."/>
            <person name="Xiao Y."/>
            <person name="Gibbons J.G."/>
            <person name="Terashima K."/>
            <person name="Grigoriev I.V."/>
            <person name="Hibbett D.S."/>
        </authorList>
    </citation>
    <scope>NUCLEOTIDE SEQUENCE</scope>
    <source>
        <strain evidence="1">TMI1499</strain>
    </source>
</reference>
<proteinExistence type="predicted"/>